<dbReference type="AlphaFoldDB" id="A0AAU9U2W3"/>
<accession>A0AAU9U2W3</accession>
<evidence type="ECO:0000313" key="2">
    <source>
        <dbReference type="Proteomes" id="UP001153954"/>
    </source>
</evidence>
<dbReference type="GO" id="GO:0034058">
    <property type="term" value="P:endosomal vesicle fusion"/>
    <property type="evidence" value="ECO:0007669"/>
    <property type="project" value="TreeGrafter"/>
</dbReference>
<dbReference type="SUPFAM" id="SSF50978">
    <property type="entry name" value="WD40 repeat-like"/>
    <property type="match status" value="1"/>
</dbReference>
<keyword evidence="2" id="KW-1185">Reference proteome</keyword>
<evidence type="ECO:0008006" key="3">
    <source>
        <dbReference type="Google" id="ProtNLM"/>
    </source>
</evidence>
<gene>
    <name evidence="1" type="ORF">EEDITHA_LOCUS7005</name>
</gene>
<comment type="caution">
    <text evidence="1">The sequence shown here is derived from an EMBL/GenBank/DDBJ whole genome shotgun (WGS) entry which is preliminary data.</text>
</comment>
<dbReference type="GO" id="GO:0006623">
    <property type="term" value="P:protein targeting to vacuole"/>
    <property type="evidence" value="ECO:0007669"/>
    <property type="project" value="InterPro"/>
</dbReference>
<dbReference type="InterPro" id="IPR045111">
    <property type="entry name" value="Vps41/Vps8"/>
</dbReference>
<dbReference type="InterPro" id="IPR036322">
    <property type="entry name" value="WD40_repeat_dom_sf"/>
</dbReference>
<evidence type="ECO:0000313" key="1">
    <source>
        <dbReference type="EMBL" id="CAH2091115.1"/>
    </source>
</evidence>
<dbReference type="EMBL" id="CAKOGL010000010">
    <property type="protein sequence ID" value="CAH2091115.1"/>
    <property type="molecule type" value="Genomic_DNA"/>
</dbReference>
<sequence>MDLLKTPSTQSLLDSDLESVESLQYVDFEELDEVEYALPASVAPTLAEVLSSEELENDNKPQDRNVEESTTCSALQVDFLQAISQQLTQAQERSSAGAATTLSVGTNGRLTVGTAHGHLLSFHDQTLRWVCDANGDNGAVTCLSYNHDSTRLLAGFARGLVYQYESIRGIILRRVVLGGETWGTLRVTWAGTCGLALDTGGSVWLIKFSRPLGVRSAKVSCLFSGARGEVVAMSARDAHILALATLSRVIIVAGGRAAGVKMDGPLEVLPVLEWCETDVRMLVCARSTILQWLAVTINGSSINLRPVQRVELKSSPIWLGWLGGSLAIFDADENLRLWGGDDYDKPLDLSQIEPVYSSAFFKGHWTDGRVSRAMCKAGESALGGACISEGTLALLGRRGVVRVKPRDLLARAQAFITSGRYTQALRLLCSSQNSETKKLAIEFVGNLADRPHILSNKNIAVQVVKLCLKYDMSDELWNCLWENCSGEQAFVEALGDAAVRGDLSNSPPSPDFTQELIERLAAFEPELVERVVASLPLTALDPHRASVFTRERRLWRAVGAIAAALDGCSGAMRELVAHVQPGCEPARCACAGGALLLAAADALAGRAAGGRPLPAHARPSARHDALHALLAEESDGRSPLRVLVRHDACAAVRLLEQCAREPPFAGPLGKQNRLRVARALLAAAAAAALQEPESRIEIIEFIAGQLHAGALPLDQDVIKNLQELVSTADSERADRAWLAVLTRIRNQRDQMLLQYRDAILRPRILWRIDAMLDRHDLALKGFLDIQQPSDRDIDEFFEYLRARVESDEDARNKIRPYFPALVELRPRLAAALLNDSCNYSIDAILDSLSTNSKIEFGECLLEMGRLRGDAAATYLRNLGLVRPKDVKNFLLKNSGIIRPEDALSIARELRLQEAEPVCLEATGDYTGALEALLRLIASTEDEDARTELIGEASGLCLRVAPTAPPRAAADMWTRLLRSVGAVPPALLFEAIAFLPIEELVVETCDSTRVALAILAGGAGRRDVWQCAARILRRETHEALARALAAARRGLAVRGGCRRCGGALAARAGVRTAHCARAFHADCEPEAACACGRRAPAAAAPLAPLARRRAPPPDCGLQLVAPPRPDLEGVV</sequence>
<dbReference type="Pfam" id="PF23410">
    <property type="entry name" value="Beta-prop_VPS8"/>
    <property type="match status" value="1"/>
</dbReference>
<dbReference type="PANTHER" id="PTHR12616:SF8">
    <property type="entry name" value="VACUOLAR PROTEIN SORTING-ASSOCIATED PROTEIN 8 HOMOLOG"/>
    <property type="match status" value="1"/>
</dbReference>
<reference evidence="1" key="1">
    <citation type="submission" date="2022-03" db="EMBL/GenBank/DDBJ databases">
        <authorList>
            <person name="Tunstrom K."/>
        </authorList>
    </citation>
    <scope>NUCLEOTIDE SEQUENCE</scope>
</reference>
<dbReference type="GO" id="GO:0005770">
    <property type="term" value="C:late endosome"/>
    <property type="evidence" value="ECO:0007669"/>
    <property type="project" value="TreeGrafter"/>
</dbReference>
<protein>
    <recommendedName>
        <fullName evidence="3">Vacuolar protein sorting-associated protein 8 homolog</fullName>
    </recommendedName>
</protein>
<dbReference type="Proteomes" id="UP001153954">
    <property type="component" value="Unassembled WGS sequence"/>
</dbReference>
<organism evidence="1 2">
    <name type="scientific">Euphydryas editha</name>
    <name type="common">Edith's checkerspot</name>
    <dbReference type="NCBI Taxonomy" id="104508"/>
    <lineage>
        <taxon>Eukaryota</taxon>
        <taxon>Metazoa</taxon>
        <taxon>Ecdysozoa</taxon>
        <taxon>Arthropoda</taxon>
        <taxon>Hexapoda</taxon>
        <taxon>Insecta</taxon>
        <taxon>Pterygota</taxon>
        <taxon>Neoptera</taxon>
        <taxon>Endopterygota</taxon>
        <taxon>Lepidoptera</taxon>
        <taxon>Glossata</taxon>
        <taxon>Ditrysia</taxon>
        <taxon>Papilionoidea</taxon>
        <taxon>Nymphalidae</taxon>
        <taxon>Nymphalinae</taxon>
        <taxon>Euphydryas</taxon>
    </lineage>
</organism>
<name>A0AAU9U2W3_EUPED</name>
<proteinExistence type="predicted"/>
<dbReference type="GO" id="GO:0030897">
    <property type="term" value="C:HOPS complex"/>
    <property type="evidence" value="ECO:0007669"/>
    <property type="project" value="TreeGrafter"/>
</dbReference>
<dbReference type="PANTHER" id="PTHR12616">
    <property type="entry name" value="VACUOLAR PROTEIN SORTING VPS41"/>
    <property type="match status" value="1"/>
</dbReference>